<accession>A0A0L0EWT2</accession>
<dbReference type="Proteomes" id="UP000036850">
    <property type="component" value="Unassembled WGS sequence"/>
</dbReference>
<feature type="domain" description="Thioredoxin" evidence="1">
    <location>
        <begin position="20"/>
        <end position="157"/>
    </location>
</feature>
<dbReference type="InterPro" id="IPR013740">
    <property type="entry name" value="Redoxin"/>
</dbReference>
<evidence type="ECO:0000313" key="3">
    <source>
        <dbReference type="Proteomes" id="UP000036850"/>
    </source>
</evidence>
<dbReference type="PROSITE" id="PS51352">
    <property type="entry name" value="THIOREDOXIN_2"/>
    <property type="match status" value="1"/>
</dbReference>
<dbReference type="InterPro" id="IPR013766">
    <property type="entry name" value="Thioredoxin_domain"/>
</dbReference>
<dbReference type="EMBL" id="LFZX01000007">
    <property type="protein sequence ID" value="KNC68901.1"/>
    <property type="molecule type" value="Genomic_DNA"/>
</dbReference>
<evidence type="ECO:0000313" key="2">
    <source>
        <dbReference type="EMBL" id="KNC68901.1"/>
    </source>
</evidence>
<proteinExistence type="predicted"/>
<dbReference type="AlphaFoldDB" id="A0A0L0EWT2"/>
<dbReference type="PATRIC" id="fig|43658.6.peg.5722"/>
<comment type="caution">
    <text evidence="2">The sequence shown here is derived from an EMBL/GenBank/DDBJ whole genome shotgun (WGS) entry which is preliminary data.</text>
</comment>
<protein>
    <recommendedName>
        <fullName evidence="1">Thioredoxin domain-containing protein</fullName>
    </recommendedName>
</protein>
<organism evidence="2 3">
    <name type="scientific">Pseudoalteromonas rubra</name>
    <dbReference type="NCBI Taxonomy" id="43658"/>
    <lineage>
        <taxon>Bacteria</taxon>
        <taxon>Pseudomonadati</taxon>
        <taxon>Pseudomonadota</taxon>
        <taxon>Gammaproteobacteria</taxon>
        <taxon>Alteromonadales</taxon>
        <taxon>Pseudoalteromonadaceae</taxon>
        <taxon>Pseudoalteromonas</taxon>
    </lineage>
</organism>
<reference evidence="3" key="1">
    <citation type="submission" date="2015-07" db="EMBL/GenBank/DDBJ databases">
        <title>Draft genome sequence of a Pseudoalteromonas rubra strain, OCN096, isolated from Kaneohe Bay, Oahu, Hawaii.</title>
        <authorList>
            <person name="Beurmann S."/>
            <person name="Ushijima B."/>
            <person name="Belcaid M."/>
            <person name="Callahan S.M."/>
            <person name="Aeby G.S."/>
        </authorList>
    </citation>
    <scope>NUCLEOTIDE SEQUENCE [LARGE SCALE GENOMIC DNA]</scope>
    <source>
        <strain evidence="3">OCN096</strain>
    </source>
</reference>
<name>A0A0L0EWT2_9GAMM</name>
<evidence type="ECO:0000259" key="1">
    <source>
        <dbReference type="PROSITE" id="PS51352"/>
    </source>
</evidence>
<dbReference type="InterPro" id="IPR036249">
    <property type="entry name" value="Thioredoxin-like_sf"/>
</dbReference>
<gene>
    <name evidence="2" type="ORF">AC626_01890</name>
</gene>
<dbReference type="Gene3D" id="3.40.30.10">
    <property type="entry name" value="Glutaredoxin"/>
    <property type="match status" value="1"/>
</dbReference>
<dbReference type="OrthoDB" id="5732341at2"/>
<dbReference type="SUPFAM" id="SSF52833">
    <property type="entry name" value="Thioredoxin-like"/>
    <property type="match status" value="1"/>
</dbReference>
<sequence length="161" mass="18321">MNFKWVAMLLTSCLVYESQATDFYTQPMQRLDDAAYGELQTLAPFTGAPVLMSFFMPNCRWCEKQHVALSDLVESCAGVQPVMMGVNGNRLDLRRALKRKHNEFPAFLSSREFIQALGTNPPVPMTLIFDNQGELVFYTQGYRSQQTLSTLLKEHQVTQCL</sequence>
<dbReference type="GO" id="GO:0016491">
    <property type="term" value="F:oxidoreductase activity"/>
    <property type="evidence" value="ECO:0007669"/>
    <property type="project" value="InterPro"/>
</dbReference>
<dbReference type="Pfam" id="PF08534">
    <property type="entry name" value="Redoxin"/>
    <property type="match status" value="1"/>
</dbReference>